<organism evidence="1 2">
    <name type="scientific">Dreissena polymorpha</name>
    <name type="common">Zebra mussel</name>
    <name type="synonym">Mytilus polymorpha</name>
    <dbReference type="NCBI Taxonomy" id="45954"/>
    <lineage>
        <taxon>Eukaryota</taxon>
        <taxon>Metazoa</taxon>
        <taxon>Spiralia</taxon>
        <taxon>Lophotrochozoa</taxon>
        <taxon>Mollusca</taxon>
        <taxon>Bivalvia</taxon>
        <taxon>Autobranchia</taxon>
        <taxon>Heteroconchia</taxon>
        <taxon>Euheterodonta</taxon>
        <taxon>Imparidentia</taxon>
        <taxon>Neoheterodontei</taxon>
        <taxon>Myida</taxon>
        <taxon>Dreissenoidea</taxon>
        <taxon>Dreissenidae</taxon>
        <taxon>Dreissena</taxon>
    </lineage>
</organism>
<evidence type="ECO:0000313" key="1">
    <source>
        <dbReference type="EMBL" id="KAH3709398.1"/>
    </source>
</evidence>
<proteinExistence type="predicted"/>
<dbReference type="Proteomes" id="UP000828390">
    <property type="component" value="Unassembled WGS sequence"/>
</dbReference>
<evidence type="ECO:0000313" key="2">
    <source>
        <dbReference type="Proteomes" id="UP000828390"/>
    </source>
</evidence>
<keyword evidence="2" id="KW-1185">Reference proteome</keyword>
<accession>A0A9D4BWW4</accession>
<dbReference type="AlphaFoldDB" id="A0A9D4BWW4"/>
<reference evidence="1" key="2">
    <citation type="submission" date="2020-11" db="EMBL/GenBank/DDBJ databases">
        <authorList>
            <person name="McCartney M.A."/>
            <person name="Auch B."/>
            <person name="Kono T."/>
            <person name="Mallez S."/>
            <person name="Becker A."/>
            <person name="Gohl D.M."/>
            <person name="Silverstein K.A.T."/>
            <person name="Koren S."/>
            <person name="Bechman K.B."/>
            <person name="Herman A."/>
            <person name="Abrahante J.E."/>
            <person name="Garbe J."/>
        </authorList>
    </citation>
    <scope>NUCLEOTIDE SEQUENCE</scope>
    <source>
        <strain evidence="1">Duluth1</strain>
        <tissue evidence="1">Whole animal</tissue>
    </source>
</reference>
<reference evidence="1" key="1">
    <citation type="journal article" date="2019" name="bioRxiv">
        <title>The Genome of the Zebra Mussel, Dreissena polymorpha: A Resource for Invasive Species Research.</title>
        <authorList>
            <person name="McCartney M.A."/>
            <person name="Auch B."/>
            <person name="Kono T."/>
            <person name="Mallez S."/>
            <person name="Zhang Y."/>
            <person name="Obille A."/>
            <person name="Becker A."/>
            <person name="Abrahante J.E."/>
            <person name="Garbe J."/>
            <person name="Badalamenti J.P."/>
            <person name="Herman A."/>
            <person name="Mangelson H."/>
            <person name="Liachko I."/>
            <person name="Sullivan S."/>
            <person name="Sone E.D."/>
            <person name="Koren S."/>
            <person name="Silverstein K.A.T."/>
            <person name="Beckman K.B."/>
            <person name="Gohl D.M."/>
        </authorList>
    </citation>
    <scope>NUCLEOTIDE SEQUENCE</scope>
    <source>
        <strain evidence="1">Duluth1</strain>
        <tissue evidence="1">Whole animal</tissue>
    </source>
</reference>
<dbReference type="EMBL" id="JAIWYP010000014">
    <property type="protein sequence ID" value="KAH3709398.1"/>
    <property type="molecule type" value="Genomic_DNA"/>
</dbReference>
<sequence>MNQSTSSSSSIPRWNYKKADWTLYKRLSDDLCKGRRGVMDMVSGFDPHRGSVLLISPKRPSTCSRPRKRTRERLYKPWAFDAIELK</sequence>
<comment type="caution">
    <text evidence="1">The sequence shown here is derived from an EMBL/GenBank/DDBJ whole genome shotgun (WGS) entry which is preliminary data.</text>
</comment>
<gene>
    <name evidence="1" type="ORF">DPMN_068860</name>
</gene>
<protein>
    <submittedName>
        <fullName evidence="1">Uncharacterized protein</fullName>
    </submittedName>
</protein>
<name>A0A9D4BWW4_DREPO</name>